<comment type="caution">
    <text evidence="3">The sequence shown here is derived from an EMBL/GenBank/DDBJ whole genome shotgun (WGS) entry which is preliminary data.</text>
</comment>
<proteinExistence type="predicted"/>
<organism evidence="3 4">
    <name type="scientific">Actinocorallia longicatena</name>
    <dbReference type="NCBI Taxonomy" id="111803"/>
    <lineage>
        <taxon>Bacteria</taxon>
        <taxon>Bacillati</taxon>
        <taxon>Actinomycetota</taxon>
        <taxon>Actinomycetes</taxon>
        <taxon>Streptosporangiales</taxon>
        <taxon>Thermomonosporaceae</taxon>
        <taxon>Actinocorallia</taxon>
    </lineage>
</organism>
<dbReference type="Pfam" id="PF13231">
    <property type="entry name" value="PMT_2"/>
    <property type="match status" value="1"/>
</dbReference>
<feature type="transmembrane region" description="Helical" evidence="1">
    <location>
        <begin position="282"/>
        <end position="298"/>
    </location>
</feature>
<feature type="transmembrane region" description="Helical" evidence="1">
    <location>
        <begin position="67"/>
        <end position="92"/>
    </location>
</feature>
<keyword evidence="4" id="KW-1185">Reference proteome</keyword>
<dbReference type="RefSeq" id="WP_344823458.1">
    <property type="nucleotide sequence ID" value="NZ_BAAAUV010000003.1"/>
</dbReference>
<accession>A0ABP6Q2P5</accession>
<dbReference type="Proteomes" id="UP001501237">
    <property type="component" value="Unassembled WGS sequence"/>
</dbReference>
<keyword evidence="1" id="KW-0812">Transmembrane</keyword>
<gene>
    <name evidence="3" type="ORF">GCM10010468_13890</name>
</gene>
<protein>
    <submittedName>
        <fullName evidence="3">DUF3824 domain-containing protein</fullName>
    </submittedName>
</protein>
<keyword evidence="1" id="KW-1133">Transmembrane helix</keyword>
<dbReference type="EMBL" id="BAAAUV010000003">
    <property type="protein sequence ID" value="GAA3200921.1"/>
    <property type="molecule type" value="Genomic_DNA"/>
</dbReference>
<evidence type="ECO:0000256" key="1">
    <source>
        <dbReference type="SAM" id="Phobius"/>
    </source>
</evidence>
<sequence>MGRKWLALILLVQALLSLRLRNTVFQDEALYLWAGHLELGRGSEVEFVRYFSGSPYLYPPLGALADAAGGLAGARALSLAFMLGATALAWSLTRRLAGEAAAPWAAAVFAILPSTPFLGNFATFDAPALFLLALAARLAADERWWWAAGPAGALAAGTKYGAALYLPTIALLAVLASGGGARRWVRGPVVAGVALGGLAALLAATGAWDALSSTTTGRPAGGTPAGLLLTESAQWGGFLLLLAVIGAAAARTPIGWILCATALLAPLYQLHLHSDTSLHKHIGFGLWFAAPMAGAALAALPRRWWAAALLVAPLLTGIYQAGDLYHRWPGTAALAEAVRPYVKPGARLFAEPSEVLPYTFRAAYPSDAWVNVYWFDYRGLRQPDSYPQAVRDGHWDAVVLDGRTRPALSRALEAALRATPSYQRVTTLPWRTSTARGTFQLWIRTTP</sequence>
<feature type="transmembrane region" description="Helical" evidence="1">
    <location>
        <begin position="189"/>
        <end position="208"/>
    </location>
</feature>
<feature type="transmembrane region" description="Helical" evidence="1">
    <location>
        <begin position="237"/>
        <end position="270"/>
    </location>
</feature>
<evidence type="ECO:0000259" key="2">
    <source>
        <dbReference type="Pfam" id="PF13231"/>
    </source>
</evidence>
<dbReference type="InterPro" id="IPR038731">
    <property type="entry name" value="RgtA/B/C-like"/>
</dbReference>
<evidence type="ECO:0000313" key="4">
    <source>
        <dbReference type="Proteomes" id="UP001501237"/>
    </source>
</evidence>
<evidence type="ECO:0000313" key="3">
    <source>
        <dbReference type="EMBL" id="GAA3200921.1"/>
    </source>
</evidence>
<name>A0ABP6Q2P5_9ACTN</name>
<feature type="transmembrane region" description="Helical" evidence="1">
    <location>
        <begin position="104"/>
        <end position="124"/>
    </location>
</feature>
<reference evidence="4" key="1">
    <citation type="journal article" date="2019" name="Int. J. Syst. Evol. Microbiol.">
        <title>The Global Catalogue of Microorganisms (GCM) 10K type strain sequencing project: providing services to taxonomists for standard genome sequencing and annotation.</title>
        <authorList>
            <consortium name="The Broad Institute Genomics Platform"/>
            <consortium name="The Broad Institute Genome Sequencing Center for Infectious Disease"/>
            <person name="Wu L."/>
            <person name="Ma J."/>
        </authorList>
    </citation>
    <scope>NUCLEOTIDE SEQUENCE [LARGE SCALE GENOMIC DNA]</scope>
    <source>
        <strain evidence="4">JCM 9377</strain>
    </source>
</reference>
<feature type="domain" description="Glycosyltransferase RgtA/B/C/D-like" evidence="2">
    <location>
        <begin position="73"/>
        <end position="201"/>
    </location>
</feature>
<feature type="transmembrane region" description="Helical" evidence="1">
    <location>
        <begin position="144"/>
        <end position="177"/>
    </location>
</feature>
<keyword evidence="1" id="KW-0472">Membrane</keyword>